<comment type="catalytic activity">
    <reaction evidence="6">
        <text>UMP + diphosphate = 5-phospho-alpha-D-ribose 1-diphosphate + uracil</text>
        <dbReference type="Rhea" id="RHEA:13017"/>
        <dbReference type="ChEBI" id="CHEBI:17568"/>
        <dbReference type="ChEBI" id="CHEBI:33019"/>
        <dbReference type="ChEBI" id="CHEBI:57865"/>
        <dbReference type="ChEBI" id="CHEBI:58017"/>
        <dbReference type="EC" id="2.4.2.9"/>
    </reaction>
</comment>
<dbReference type="Pfam" id="PF00156">
    <property type="entry name" value="Pribosyltran"/>
    <property type="match status" value="1"/>
</dbReference>
<dbReference type="GO" id="GO:0004845">
    <property type="term" value="F:uracil phosphoribosyltransferase activity"/>
    <property type="evidence" value="ECO:0007669"/>
    <property type="project" value="UniProtKB-EC"/>
</dbReference>
<dbReference type="SUPFAM" id="SSF53271">
    <property type="entry name" value="PRTase-like"/>
    <property type="match status" value="1"/>
</dbReference>
<dbReference type="NCBIfam" id="NF003549">
    <property type="entry name" value="PRK05205.1-5"/>
    <property type="match status" value="1"/>
</dbReference>
<dbReference type="EC" id="2.4.2.9" evidence="6"/>
<evidence type="ECO:0000313" key="9">
    <source>
        <dbReference type="Proteomes" id="UP001287282"/>
    </source>
</evidence>
<dbReference type="InterPro" id="IPR023050">
    <property type="entry name" value="PyrR"/>
</dbReference>
<dbReference type="NCBIfam" id="NF003545">
    <property type="entry name" value="PRK05205.1-1"/>
    <property type="match status" value="1"/>
</dbReference>
<dbReference type="RefSeq" id="WP_317122838.1">
    <property type="nucleotide sequence ID" value="NZ_JAWJBA010000004.1"/>
</dbReference>
<sequence length="194" mass="21937">MEQQEGEMMSRVILDEQAVRRATTRIAHEIIERNKGVDRCVLVGIKTRGIYLAERLAERIEQIEGVKVEVGEVDITLYRDDLSHKSSTDEPILQGTDIPIDITNRKVILVDDVLYTGRTVRAALDALIDLGRPEQIQLAVLIDRGHRELPIRPDYVGKNVPTSKSEKIVAKLSEVDATDEVTIEQRIETNERTD</sequence>
<dbReference type="CDD" id="cd06223">
    <property type="entry name" value="PRTases_typeI"/>
    <property type="match status" value="1"/>
</dbReference>
<feature type="domain" description="Phosphoribosyltransferase" evidence="7">
    <location>
        <begin position="13"/>
        <end position="161"/>
    </location>
</feature>
<dbReference type="InterPro" id="IPR029057">
    <property type="entry name" value="PRTase-like"/>
</dbReference>
<dbReference type="Gene3D" id="3.40.50.2020">
    <property type="match status" value="1"/>
</dbReference>
<evidence type="ECO:0000256" key="2">
    <source>
        <dbReference type="ARBA" id="ARBA00022472"/>
    </source>
</evidence>
<gene>
    <name evidence="6 8" type="primary">pyrR</name>
    <name evidence="8" type="ORF">RYX56_13420</name>
</gene>
<organism evidence="8 9">
    <name type="scientific">Alkalihalophilus lindianensis</name>
    <dbReference type="NCBI Taxonomy" id="1630542"/>
    <lineage>
        <taxon>Bacteria</taxon>
        <taxon>Bacillati</taxon>
        <taxon>Bacillota</taxon>
        <taxon>Bacilli</taxon>
        <taxon>Bacillales</taxon>
        <taxon>Bacillaceae</taxon>
        <taxon>Alkalihalophilus</taxon>
    </lineage>
</organism>
<dbReference type="Proteomes" id="UP001287282">
    <property type="component" value="Unassembled WGS sequence"/>
</dbReference>
<comment type="function">
    <text evidence="6">Also displays a weak uracil phosphoribosyltransferase activity which is not physiologically significant.</text>
</comment>
<feature type="short sequence motif" description="PRPP-binding" evidence="6">
    <location>
        <begin position="107"/>
        <end position="119"/>
    </location>
</feature>
<keyword evidence="6 8" id="KW-0808">Transferase</keyword>
<dbReference type="EMBL" id="JAWJBA010000004">
    <property type="protein sequence ID" value="MDV2685358.1"/>
    <property type="molecule type" value="Genomic_DNA"/>
</dbReference>
<evidence type="ECO:0000256" key="3">
    <source>
        <dbReference type="ARBA" id="ARBA00022676"/>
    </source>
</evidence>
<comment type="subunit">
    <text evidence="6">Homodimer and homohexamer; in equilibrium.</text>
</comment>
<keyword evidence="9" id="KW-1185">Reference proteome</keyword>
<keyword evidence="5 6" id="KW-0804">Transcription</keyword>
<keyword evidence="2 6" id="KW-0806">Transcription termination</keyword>
<dbReference type="PANTHER" id="PTHR11608">
    <property type="entry name" value="BIFUNCTIONAL PROTEIN PYRR"/>
    <property type="match status" value="1"/>
</dbReference>
<evidence type="ECO:0000256" key="4">
    <source>
        <dbReference type="ARBA" id="ARBA00023015"/>
    </source>
</evidence>
<evidence type="ECO:0000313" key="8">
    <source>
        <dbReference type="EMBL" id="MDV2685358.1"/>
    </source>
</evidence>
<keyword evidence="6" id="KW-0694">RNA-binding</keyword>
<evidence type="ECO:0000259" key="7">
    <source>
        <dbReference type="Pfam" id="PF00156"/>
    </source>
</evidence>
<name>A0ABU3XBU5_9BACI</name>
<dbReference type="InterPro" id="IPR050137">
    <property type="entry name" value="PyrR_bifunctional"/>
</dbReference>
<comment type="function">
    <text evidence="6">Regulates transcriptional attenuation of the pyrimidine nucleotide (pyr) operon by binding in a uridine-dependent manner to specific sites on pyr mRNA. This disrupts an antiterminator hairpin in the RNA and favors formation of a downstream transcription terminator, leading to a reduced expression of downstream genes.</text>
</comment>
<dbReference type="PANTHER" id="PTHR11608:SF0">
    <property type="entry name" value="BIFUNCTIONAL PROTEIN PYRR"/>
    <property type="match status" value="1"/>
</dbReference>
<comment type="similarity">
    <text evidence="1 6">Belongs to the purine/pyrimidine phosphoribosyltransferase family. PyrR subfamily.</text>
</comment>
<dbReference type="NCBIfam" id="NF003547">
    <property type="entry name" value="PRK05205.1-3"/>
    <property type="match status" value="1"/>
</dbReference>
<dbReference type="NCBIfam" id="NF003548">
    <property type="entry name" value="PRK05205.1-4"/>
    <property type="match status" value="1"/>
</dbReference>
<reference evidence="8 9" key="1">
    <citation type="submission" date="2023-10" db="EMBL/GenBank/DDBJ databases">
        <title>Screening of Alkalihalobacillus lindianensis BZ-TG-R113 and Its Alleviation of Salt Stress on Rapeseed Growth.</title>
        <authorList>
            <person name="Zhao B."/>
            <person name="Guo T."/>
        </authorList>
    </citation>
    <scope>NUCLEOTIDE SEQUENCE [LARGE SCALE GENOMIC DNA]</scope>
    <source>
        <strain evidence="8 9">BZ-TG-R113</strain>
    </source>
</reference>
<evidence type="ECO:0000256" key="5">
    <source>
        <dbReference type="ARBA" id="ARBA00023163"/>
    </source>
</evidence>
<dbReference type="InterPro" id="IPR000836">
    <property type="entry name" value="PRTase_dom"/>
</dbReference>
<keyword evidence="4 6" id="KW-0805">Transcription regulation</keyword>
<evidence type="ECO:0000256" key="6">
    <source>
        <dbReference type="HAMAP-Rule" id="MF_01219"/>
    </source>
</evidence>
<comment type="caution">
    <text evidence="8">The sequence shown here is derived from an EMBL/GenBank/DDBJ whole genome shotgun (WGS) entry which is preliminary data.</text>
</comment>
<evidence type="ECO:0000256" key="1">
    <source>
        <dbReference type="ARBA" id="ARBA00005565"/>
    </source>
</evidence>
<keyword evidence="3 6" id="KW-0328">Glycosyltransferase</keyword>
<accession>A0ABU3XBU5</accession>
<dbReference type="HAMAP" id="MF_01219">
    <property type="entry name" value="PyrR"/>
    <property type="match status" value="1"/>
</dbReference>
<protein>
    <recommendedName>
        <fullName evidence="6">Bifunctional protein PyrR</fullName>
    </recommendedName>
    <domain>
        <recommendedName>
            <fullName evidence="6">Pyrimidine operon regulatory protein</fullName>
        </recommendedName>
    </domain>
    <domain>
        <recommendedName>
            <fullName evidence="6">Uracil phosphoribosyltransferase</fullName>
            <shortName evidence="6">UPRTase</shortName>
            <ecNumber evidence="6">2.4.2.9</ecNumber>
        </recommendedName>
    </domain>
</protein>
<proteinExistence type="inferred from homology"/>